<organism evidence="6 7">
    <name type="scientific">Banduia mediterranea</name>
    <dbReference type="NCBI Taxonomy" id="3075609"/>
    <lineage>
        <taxon>Bacteria</taxon>
        <taxon>Pseudomonadati</taxon>
        <taxon>Pseudomonadota</taxon>
        <taxon>Gammaproteobacteria</taxon>
        <taxon>Nevskiales</taxon>
        <taxon>Algiphilaceae</taxon>
        <taxon>Banduia</taxon>
    </lineage>
</organism>
<dbReference type="PANTHER" id="PTHR43246">
    <property type="entry name" value="PEPTIDYL-PROLYL CIS-TRANS ISOMERASE CYP38, CHLOROPLASTIC"/>
    <property type="match status" value="1"/>
</dbReference>
<evidence type="ECO:0000256" key="4">
    <source>
        <dbReference type="SAM" id="SignalP"/>
    </source>
</evidence>
<evidence type="ECO:0000313" key="7">
    <source>
        <dbReference type="Proteomes" id="UP001254608"/>
    </source>
</evidence>
<keyword evidence="3 6" id="KW-0413">Isomerase</keyword>
<feature type="domain" description="PPIase cyclophilin-type" evidence="5">
    <location>
        <begin position="56"/>
        <end position="221"/>
    </location>
</feature>
<keyword evidence="7" id="KW-1185">Reference proteome</keyword>
<evidence type="ECO:0000256" key="1">
    <source>
        <dbReference type="ARBA" id="ARBA00013194"/>
    </source>
</evidence>
<feature type="signal peptide" evidence="4">
    <location>
        <begin position="1"/>
        <end position="27"/>
    </location>
</feature>
<evidence type="ECO:0000313" key="6">
    <source>
        <dbReference type="EMBL" id="MDT0497923.1"/>
    </source>
</evidence>
<gene>
    <name evidence="6" type="ORF">RM530_11195</name>
</gene>
<feature type="chain" id="PRO_5045371488" description="peptidylprolyl isomerase" evidence="4">
    <location>
        <begin position="28"/>
        <end position="308"/>
    </location>
</feature>
<dbReference type="RefSeq" id="WP_311365316.1">
    <property type="nucleotide sequence ID" value="NZ_JAVRIC010000015.1"/>
</dbReference>
<dbReference type="Pfam" id="PF00160">
    <property type="entry name" value="Pro_isomerase"/>
    <property type="match status" value="1"/>
</dbReference>
<accession>A0ABU2WK58</accession>
<name>A0ABU2WK58_9GAMM</name>
<comment type="caution">
    <text evidence="6">The sequence shown here is derived from an EMBL/GenBank/DDBJ whole genome shotgun (WGS) entry which is preliminary data.</text>
</comment>
<dbReference type="EMBL" id="JAVRIC010000015">
    <property type="protein sequence ID" value="MDT0497923.1"/>
    <property type="molecule type" value="Genomic_DNA"/>
</dbReference>
<evidence type="ECO:0000256" key="3">
    <source>
        <dbReference type="ARBA" id="ARBA00023235"/>
    </source>
</evidence>
<dbReference type="EC" id="5.2.1.8" evidence="1"/>
<dbReference type="PROSITE" id="PS50072">
    <property type="entry name" value="CSA_PPIASE_2"/>
    <property type="match status" value="1"/>
</dbReference>
<keyword evidence="2" id="KW-0697">Rotamase</keyword>
<evidence type="ECO:0000256" key="2">
    <source>
        <dbReference type="ARBA" id="ARBA00023110"/>
    </source>
</evidence>
<dbReference type="InterPro" id="IPR002130">
    <property type="entry name" value="Cyclophilin-type_PPIase_dom"/>
</dbReference>
<reference evidence="6 7" key="1">
    <citation type="submission" date="2023-09" db="EMBL/GenBank/DDBJ databases">
        <authorList>
            <person name="Rey-Velasco X."/>
        </authorList>
    </citation>
    <scope>NUCLEOTIDE SEQUENCE [LARGE SCALE GENOMIC DNA]</scope>
    <source>
        <strain evidence="6 7">W345</strain>
    </source>
</reference>
<dbReference type="InterPro" id="IPR029000">
    <property type="entry name" value="Cyclophilin-like_dom_sf"/>
</dbReference>
<evidence type="ECO:0000259" key="5">
    <source>
        <dbReference type="PROSITE" id="PS50072"/>
    </source>
</evidence>
<dbReference type="Proteomes" id="UP001254608">
    <property type="component" value="Unassembled WGS sequence"/>
</dbReference>
<keyword evidence="4" id="KW-0732">Signal</keyword>
<dbReference type="GO" id="GO:0003755">
    <property type="term" value="F:peptidyl-prolyl cis-trans isomerase activity"/>
    <property type="evidence" value="ECO:0007669"/>
    <property type="project" value="UniProtKB-EC"/>
</dbReference>
<protein>
    <recommendedName>
        <fullName evidence="1">peptidylprolyl isomerase</fullName>
        <ecNumber evidence="1">5.2.1.8</ecNumber>
    </recommendedName>
</protein>
<proteinExistence type="predicted"/>
<dbReference type="SUPFAM" id="SSF50891">
    <property type="entry name" value="Cyclophilin-like"/>
    <property type="match status" value="1"/>
</dbReference>
<dbReference type="Gene3D" id="2.40.100.10">
    <property type="entry name" value="Cyclophilin-like"/>
    <property type="match status" value="1"/>
</dbReference>
<sequence length="308" mass="33330">MSTRARSFRLSLLALATGLAVSGPTFATTSAEILEDSEPSDWRRPADAHLLYMELAAGRVIIELNPTFAPAAVANIKALAAKGYYDGLSIIRVQDNYVTQWGDPKADTGAARQEPLADKPIPAEYAIPWNETLSFTPLPDGDVYAAEVGYIDGFPAARDAQHKAVWLTHCYGMVGVARGTEPDSGSGSQLYVVIGHSPRQLDRNITLAGRVLQGMEYLSALPRGHGTLGFYEGDETMPTIRSVRIAADLPPAARTPLEVLRTDIETFGRYAESRRSRDLGWFVESTDKIEVCNVGVPVRPATPKGAAE</sequence>
<dbReference type="InterPro" id="IPR044665">
    <property type="entry name" value="E_coli_cyclophilin_A-like"/>
</dbReference>